<dbReference type="InterPro" id="IPR000073">
    <property type="entry name" value="AB_hydrolase_1"/>
</dbReference>
<gene>
    <name evidence="2" type="ORF">RGE70_07625</name>
</gene>
<evidence type="ECO:0000259" key="1">
    <source>
        <dbReference type="Pfam" id="PF00561"/>
    </source>
</evidence>
<dbReference type="RefSeq" id="WP_310470892.1">
    <property type="nucleotide sequence ID" value="NZ_CP136522.1"/>
</dbReference>
<sequence length="297" mass="33767">MSLFCDQANEISIQLPHIKLTAKLWGTQDKPLILALHGWLDNADSFLPLSQHLSNYQILAIDWPGHGFSEHRPGHYPLHWIDYLYDLDALLLALPEHQQPVAILGHSMGGIIASAYTAAFPNKVDKLILIEALSPLYEKESKAKQRLNNSFEAHQRYLQSKQNDTNVYRDISVAVNARHKLTALDVAWCEIITERNMKKVDSGVCWRSDPRLKLDSPLRQAYSQVDALMHAHEVETLIICGQQGFSQLRSAIPTAKRWFNRLELKELAGDHHLHMGNAAEVSFAIDHFLSDKDNKRD</sequence>
<name>A0ABZ0K242_9GAMM</name>
<organism evidence="2 3">
    <name type="scientific">Shewanella youngdeokensis</name>
    <dbReference type="NCBI Taxonomy" id="2999068"/>
    <lineage>
        <taxon>Bacteria</taxon>
        <taxon>Pseudomonadati</taxon>
        <taxon>Pseudomonadota</taxon>
        <taxon>Gammaproteobacteria</taxon>
        <taxon>Alteromonadales</taxon>
        <taxon>Shewanellaceae</taxon>
        <taxon>Shewanella</taxon>
    </lineage>
</organism>
<dbReference type="EMBL" id="CP136522">
    <property type="protein sequence ID" value="WOT06620.1"/>
    <property type="molecule type" value="Genomic_DNA"/>
</dbReference>
<dbReference type="InterPro" id="IPR029058">
    <property type="entry name" value="AB_hydrolase_fold"/>
</dbReference>
<evidence type="ECO:0000313" key="2">
    <source>
        <dbReference type="EMBL" id="WOT06620.1"/>
    </source>
</evidence>
<keyword evidence="2" id="KW-0378">Hydrolase</keyword>
<reference evidence="2 3" key="1">
    <citation type="submission" date="2023-10" db="EMBL/GenBank/DDBJ databases">
        <title>Complete genome sequence of Shewanella sp. DAU334.</title>
        <authorList>
            <person name="Lee Y.-S."/>
            <person name="Jeong H.-R."/>
            <person name="Hwang E.-J."/>
            <person name="Choi Y.-L."/>
            <person name="Kim G.-D."/>
        </authorList>
    </citation>
    <scope>NUCLEOTIDE SEQUENCE [LARGE SCALE GENOMIC DNA]</scope>
    <source>
        <strain evidence="2 3">DAU334</strain>
    </source>
</reference>
<dbReference type="Proteomes" id="UP001529491">
    <property type="component" value="Chromosome"/>
</dbReference>
<proteinExistence type="predicted"/>
<dbReference type="Pfam" id="PF00561">
    <property type="entry name" value="Abhydrolase_1"/>
    <property type="match status" value="1"/>
</dbReference>
<keyword evidence="3" id="KW-1185">Reference proteome</keyword>
<dbReference type="GO" id="GO:0016787">
    <property type="term" value="F:hydrolase activity"/>
    <property type="evidence" value="ECO:0007669"/>
    <property type="project" value="UniProtKB-KW"/>
</dbReference>
<dbReference type="Gene3D" id="3.40.50.1820">
    <property type="entry name" value="alpha/beta hydrolase"/>
    <property type="match status" value="1"/>
</dbReference>
<evidence type="ECO:0000313" key="3">
    <source>
        <dbReference type="Proteomes" id="UP001529491"/>
    </source>
</evidence>
<dbReference type="SUPFAM" id="SSF53474">
    <property type="entry name" value="alpha/beta-Hydrolases"/>
    <property type="match status" value="1"/>
</dbReference>
<feature type="domain" description="AB hydrolase-1" evidence="1">
    <location>
        <begin position="31"/>
        <end position="276"/>
    </location>
</feature>
<dbReference type="PANTHER" id="PTHR43798">
    <property type="entry name" value="MONOACYLGLYCEROL LIPASE"/>
    <property type="match status" value="1"/>
</dbReference>
<dbReference type="PRINTS" id="PR00111">
    <property type="entry name" value="ABHYDROLASE"/>
</dbReference>
<accession>A0ABZ0K242</accession>
<protein>
    <submittedName>
        <fullName evidence="2">Alpha/beta hydrolase</fullName>
    </submittedName>
</protein>
<dbReference type="PANTHER" id="PTHR43798:SF33">
    <property type="entry name" value="HYDROLASE, PUTATIVE (AFU_ORTHOLOGUE AFUA_2G14860)-RELATED"/>
    <property type="match status" value="1"/>
</dbReference>
<dbReference type="InterPro" id="IPR050266">
    <property type="entry name" value="AB_hydrolase_sf"/>
</dbReference>